<gene>
    <name evidence="2" type="ORF">B0T10DRAFT_467514</name>
</gene>
<keyword evidence="3" id="KW-1185">Reference proteome</keyword>
<dbReference type="AlphaFoldDB" id="A0A9P9AJG2"/>
<dbReference type="EMBL" id="JAGPYM010000082">
    <property type="protein sequence ID" value="KAH6868995.1"/>
    <property type="molecule type" value="Genomic_DNA"/>
</dbReference>
<feature type="compositionally biased region" description="Polar residues" evidence="1">
    <location>
        <begin position="130"/>
        <end position="151"/>
    </location>
</feature>
<feature type="compositionally biased region" description="Polar residues" evidence="1">
    <location>
        <begin position="317"/>
        <end position="326"/>
    </location>
</feature>
<protein>
    <submittedName>
        <fullName evidence="2">Uncharacterized protein</fullName>
    </submittedName>
</protein>
<reference evidence="2 3" key="1">
    <citation type="journal article" date="2021" name="Nat. Commun.">
        <title>Genetic determinants of endophytism in the Arabidopsis root mycobiome.</title>
        <authorList>
            <person name="Mesny F."/>
            <person name="Miyauchi S."/>
            <person name="Thiergart T."/>
            <person name="Pickel B."/>
            <person name="Atanasova L."/>
            <person name="Karlsson M."/>
            <person name="Huettel B."/>
            <person name="Barry K.W."/>
            <person name="Haridas S."/>
            <person name="Chen C."/>
            <person name="Bauer D."/>
            <person name="Andreopoulos W."/>
            <person name="Pangilinan J."/>
            <person name="LaButti K."/>
            <person name="Riley R."/>
            <person name="Lipzen A."/>
            <person name="Clum A."/>
            <person name="Drula E."/>
            <person name="Henrissat B."/>
            <person name="Kohler A."/>
            <person name="Grigoriev I.V."/>
            <person name="Martin F.M."/>
            <person name="Hacquard S."/>
        </authorList>
    </citation>
    <scope>NUCLEOTIDE SEQUENCE [LARGE SCALE GENOMIC DNA]</scope>
    <source>
        <strain evidence="2 3">MPI-CAGE-CH-0241</strain>
    </source>
</reference>
<evidence type="ECO:0000256" key="1">
    <source>
        <dbReference type="SAM" id="MobiDB-lite"/>
    </source>
</evidence>
<feature type="compositionally biased region" description="Basic and acidic residues" evidence="1">
    <location>
        <begin position="302"/>
        <end position="316"/>
    </location>
</feature>
<name>A0A9P9AJG2_9HYPO</name>
<sequence>MDGANPDMAQSVNLAPPIPPRSPARPRLHSIRTSLRFHIDDLLDIFGDNREYVGERIESSSALTAAQDELDSWSQLPQSQDRPELESSSFSALHQTGSVVEKKAKPERQLSTPFQRYTHPIELGHVSRIGESNSHLSRSRSPNNKRVVTSSGYSSHNSSLFAYHVRSLPSLNEAGSQYPRESASDMFGNAHTWGPFQHNGAHSQGNRTALNSSNSFLCPPSKDDAMRSYFDTSSETSSELTSCLLKQKLRWTRKPKSALHWLKKAFALSEEEKVAFKARRNMDYRDEHSQSPYGKFANQRRFSRDQLQKHRIEDPGRSSSRQVVVR</sequence>
<feature type="region of interest" description="Disordered" evidence="1">
    <location>
        <begin position="68"/>
        <end position="151"/>
    </location>
</feature>
<comment type="caution">
    <text evidence="2">The sequence shown here is derived from an EMBL/GenBank/DDBJ whole genome shotgun (WGS) entry which is preliminary data.</text>
</comment>
<dbReference type="Proteomes" id="UP000777438">
    <property type="component" value="Unassembled WGS sequence"/>
</dbReference>
<dbReference type="OrthoDB" id="5389734at2759"/>
<feature type="region of interest" description="Disordered" evidence="1">
    <location>
        <begin position="283"/>
        <end position="326"/>
    </location>
</feature>
<feature type="region of interest" description="Disordered" evidence="1">
    <location>
        <begin position="1"/>
        <end position="29"/>
    </location>
</feature>
<evidence type="ECO:0000313" key="2">
    <source>
        <dbReference type="EMBL" id="KAH6868995.1"/>
    </source>
</evidence>
<feature type="compositionally biased region" description="Polar residues" evidence="1">
    <location>
        <begin position="72"/>
        <end position="98"/>
    </location>
</feature>
<organism evidence="2 3">
    <name type="scientific">Thelonectria olida</name>
    <dbReference type="NCBI Taxonomy" id="1576542"/>
    <lineage>
        <taxon>Eukaryota</taxon>
        <taxon>Fungi</taxon>
        <taxon>Dikarya</taxon>
        <taxon>Ascomycota</taxon>
        <taxon>Pezizomycotina</taxon>
        <taxon>Sordariomycetes</taxon>
        <taxon>Hypocreomycetidae</taxon>
        <taxon>Hypocreales</taxon>
        <taxon>Nectriaceae</taxon>
        <taxon>Thelonectria</taxon>
    </lineage>
</organism>
<proteinExistence type="predicted"/>
<evidence type="ECO:0000313" key="3">
    <source>
        <dbReference type="Proteomes" id="UP000777438"/>
    </source>
</evidence>
<accession>A0A9P9AJG2</accession>